<comment type="caution">
    <text evidence="3">The sequence shown here is derived from an EMBL/GenBank/DDBJ whole genome shotgun (WGS) entry which is preliminary data.</text>
</comment>
<evidence type="ECO:0000313" key="4">
    <source>
        <dbReference type="Proteomes" id="UP001516620"/>
    </source>
</evidence>
<keyword evidence="2" id="KW-1133">Transmembrane helix</keyword>
<dbReference type="RefSeq" id="WP_193415923.1">
    <property type="nucleotide sequence ID" value="NZ_JADCNN020000005.1"/>
</dbReference>
<name>A0ABS2H2E3_9BACL</name>
<protein>
    <submittedName>
        <fullName evidence="3">Stage III sporulation protein AF</fullName>
    </submittedName>
</protein>
<evidence type="ECO:0000256" key="2">
    <source>
        <dbReference type="SAM" id="Phobius"/>
    </source>
</evidence>
<keyword evidence="4" id="KW-1185">Reference proteome</keyword>
<proteinExistence type="predicted"/>
<gene>
    <name evidence="3" type="primary">spoIIIAF</name>
    <name evidence="3" type="ORF">IM700_008035</name>
</gene>
<organism evidence="3 4">
    <name type="scientific">Paenibacillus rhizolycopersici</name>
    <dbReference type="NCBI Taxonomy" id="2780073"/>
    <lineage>
        <taxon>Bacteria</taxon>
        <taxon>Bacillati</taxon>
        <taxon>Bacillota</taxon>
        <taxon>Bacilli</taxon>
        <taxon>Bacillales</taxon>
        <taxon>Paenibacillaceae</taxon>
        <taxon>Paenibacillus</taxon>
    </lineage>
</organism>
<dbReference type="NCBIfam" id="TIGR02896">
    <property type="entry name" value="spore_III_AF"/>
    <property type="match status" value="1"/>
</dbReference>
<feature type="compositionally biased region" description="Basic and acidic residues" evidence="1">
    <location>
        <begin position="231"/>
        <end position="241"/>
    </location>
</feature>
<dbReference type="InterPro" id="IPR014245">
    <property type="entry name" value="Spore_III_AF"/>
</dbReference>
<dbReference type="Proteomes" id="UP001516620">
    <property type="component" value="Unassembled WGS sequence"/>
</dbReference>
<accession>A0ABS2H2E3</accession>
<feature type="region of interest" description="Disordered" evidence="1">
    <location>
        <begin position="195"/>
        <end position="246"/>
    </location>
</feature>
<keyword evidence="2" id="KW-0472">Membrane</keyword>
<dbReference type="EMBL" id="JADCNN020000005">
    <property type="protein sequence ID" value="MBM6995612.1"/>
    <property type="molecule type" value="Genomic_DNA"/>
</dbReference>
<feature type="transmembrane region" description="Helical" evidence="2">
    <location>
        <begin position="37"/>
        <end position="54"/>
    </location>
</feature>
<dbReference type="Pfam" id="PF09581">
    <property type="entry name" value="Spore_III_AF"/>
    <property type="match status" value="1"/>
</dbReference>
<feature type="transmembrane region" description="Helical" evidence="2">
    <location>
        <begin position="6"/>
        <end position="25"/>
    </location>
</feature>
<sequence length="282" mass="30195">MDWLAEWLREIIFIVLIAVFIDLLLPNRAMERYVKFVVSLLILLTLLSPVMRFFSADAKDQLEAAFATSWDGLGGDSPGPSTEVILQQGERLRQKQESEALAWAGEEAARQMKQQIERSTGQQVDRVTVKLKTEPAKVQAGTTGTTPPAAEPVISEVEVVMAQVKPEEEGADPGAAGRGPEVSIAPVDKIQISVNTKENSGEPRGALGQAESQTSTAMAGSGEDEIAGELAESRDNSKDDGGSAATPLVSQIEELLRQNWGVDKEAVTVLGAANLTEDNAGR</sequence>
<evidence type="ECO:0000313" key="3">
    <source>
        <dbReference type="EMBL" id="MBM6995612.1"/>
    </source>
</evidence>
<keyword evidence="2" id="KW-0812">Transmembrane</keyword>
<reference evidence="3 4" key="1">
    <citation type="submission" date="2021-01" db="EMBL/GenBank/DDBJ databases">
        <title>Paenibacillus sp.nov. isolated from the rhizosphere soil of tomato plant.</title>
        <authorList>
            <person name="Thin K.K."/>
            <person name="Zhang X."/>
            <person name="He S."/>
        </authorList>
    </citation>
    <scope>NUCLEOTIDE SEQUENCE [LARGE SCALE GENOMIC DNA]</scope>
    <source>
        <strain evidence="3 4">DXFW5</strain>
    </source>
</reference>
<evidence type="ECO:0000256" key="1">
    <source>
        <dbReference type="SAM" id="MobiDB-lite"/>
    </source>
</evidence>